<feature type="domain" description="KilA-N" evidence="1">
    <location>
        <begin position="12"/>
        <end position="118"/>
    </location>
</feature>
<dbReference type="InterPro" id="IPR018004">
    <property type="entry name" value="KilA/APSES_HTH"/>
</dbReference>
<dbReference type="SMART" id="SM01252">
    <property type="entry name" value="KilA-N"/>
    <property type="match status" value="1"/>
</dbReference>
<reference evidence="2 3" key="1">
    <citation type="submission" date="2024-04" db="EMBL/GenBank/DDBJ databases">
        <title>Tritrichomonas musculus Genome.</title>
        <authorList>
            <person name="Alves-Ferreira E."/>
            <person name="Grigg M."/>
            <person name="Lorenzi H."/>
            <person name="Galac M."/>
        </authorList>
    </citation>
    <scope>NUCLEOTIDE SEQUENCE [LARGE SCALE GENOMIC DNA]</scope>
    <source>
        <strain evidence="2 3">EAF2021</strain>
    </source>
</reference>
<dbReference type="EMBL" id="JAPFFF010000020">
    <property type="protein sequence ID" value="KAK8857465.1"/>
    <property type="molecule type" value="Genomic_DNA"/>
</dbReference>
<organism evidence="2 3">
    <name type="scientific">Tritrichomonas musculus</name>
    <dbReference type="NCBI Taxonomy" id="1915356"/>
    <lineage>
        <taxon>Eukaryota</taxon>
        <taxon>Metamonada</taxon>
        <taxon>Parabasalia</taxon>
        <taxon>Tritrichomonadida</taxon>
        <taxon>Tritrichomonadidae</taxon>
        <taxon>Tritrichomonas</taxon>
    </lineage>
</organism>
<name>A0ABR2I7P4_9EUKA</name>
<gene>
    <name evidence="2" type="ORF">M9Y10_015870</name>
</gene>
<proteinExistence type="predicted"/>
<evidence type="ECO:0000259" key="1">
    <source>
        <dbReference type="PROSITE" id="PS51301"/>
    </source>
</evidence>
<dbReference type="InterPro" id="IPR017880">
    <property type="entry name" value="KilA_N"/>
</dbReference>
<comment type="caution">
    <text evidence="2">The sequence shown here is derived from an EMBL/GenBank/DDBJ whole genome shotgun (WGS) entry which is preliminary data.</text>
</comment>
<evidence type="ECO:0000313" key="3">
    <source>
        <dbReference type="Proteomes" id="UP001470230"/>
    </source>
</evidence>
<protein>
    <recommendedName>
        <fullName evidence="1">KilA-N domain-containing protein</fullName>
    </recommendedName>
</protein>
<dbReference type="Pfam" id="PF04383">
    <property type="entry name" value="KilA-N"/>
    <property type="match status" value="1"/>
</dbReference>
<keyword evidence="3" id="KW-1185">Reference proteome</keyword>
<sequence length="254" mass="30224">MTTIIREAINCDYEYIQYNKKLRLIHSIDDDMYQMKSIIEACRENKLCADWFRTQNAKAVLKRFSQKKKYMGVLPYDNRVNVPNHLKGYYVHRILVNYIAMWASPDYALDILEMLDEIAASERAELESAITNQQTVIQTQRPRMVPKNHEHDYKYLIWKEPHPQYPKSIILHLVRRNNSTFKQVQEHFENDDERWFYMDNLPISMSVNKDIIDIIKTIVPAGEYSIKNCEATVGNRYLSKLHEAISEYFDQFQS</sequence>
<accession>A0ABR2I7P4</accession>
<dbReference type="PROSITE" id="PS51301">
    <property type="entry name" value="KILA_N"/>
    <property type="match status" value="1"/>
</dbReference>
<evidence type="ECO:0000313" key="2">
    <source>
        <dbReference type="EMBL" id="KAK8857465.1"/>
    </source>
</evidence>
<dbReference type="Proteomes" id="UP001470230">
    <property type="component" value="Unassembled WGS sequence"/>
</dbReference>